<protein>
    <submittedName>
        <fullName evidence="5">DctP family TRAP transporter solute-binding subunit</fullName>
    </submittedName>
</protein>
<evidence type="ECO:0000256" key="2">
    <source>
        <dbReference type="ARBA" id="ARBA00022448"/>
    </source>
</evidence>
<accession>A0A6G1X5U6</accession>
<feature type="region of interest" description="Disordered" evidence="4">
    <location>
        <begin position="9"/>
        <end position="45"/>
    </location>
</feature>
<keyword evidence="6" id="KW-1185">Reference proteome</keyword>
<comment type="similarity">
    <text evidence="1">Belongs to the bacterial solute-binding protein 7 family.</text>
</comment>
<dbReference type="Gene3D" id="3.40.190.170">
    <property type="entry name" value="Bacterial extracellular solute-binding protein, family 7"/>
    <property type="match status" value="1"/>
</dbReference>
<reference evidence="5 6" key="1">
    <citation type="submission" date="2019-11" db="EMBL/GenBank/DDBJ databases">
        <authorList>
            <person name="Li J."/>
        </authorList>
    </citation>
    <scope>NUCLEOTIDE SEQUENCE [LARGE SCALE GENOMIC DNA]</scope>
    <source>
        <strain evidence="5 6">J4</strain>
    </source>
</reference>
<dbReference type="OrthoDB" id="9776801at2"/>
<dbReference type="EMBL" id="WJNH01000004">
    <property type="protein sequence ID" value="MRG86276.1"/>
    <property type="molecule type" value="Genomic_DNA"/>
</dbReference>
<comment type="caution">
    <text evidence="5">The sequence shown here is derived from an EMBL/GenBank/DDBJ whole genome shotgun (WGS) entry which is preliminary data.</text>
</comment>
<dbReference type="InterPro" id="IPR038404">
    <property type="entry name" value="TRAP_DctP_sf"/>
</dbReference>
<proteinExistence type="inferred from homology"/>
<dbReference type="AlphaFoldDB" id="A0A6G1X5U6"/>
<evidence type="ECO:0000256" key="3">
    <source>
        <dbReference type="ARBA" id="ARBA00022729"/>
    </source>
</evidence>
<keyword evidence="3" id="KW-0732">Signal</keyword>
<evidence type="ECO:0000313" key="5">
    <source>
        <dbReference type="EMBL" id="MRG86276.1"/>
    </source>
</evidence>
<dbReference type="InterPro" id="IPR018389">
    <property type="entry name" value="DctP_fam"/>
</dbReference>
<dbReference type="InterPro" id="IPR004682">
    <property type="entry name" value="TRAP_DctP"/>
</dbReference>
<gene>
    <name evidence="5" type="ORF">GH754_08040</name>
</gene>
<evidence type="ECO:0000256" key="1">
    <source>
        <dbReference type="ARBA" id="ARBA00009023"/>
    </source>
</evidence>
<dbReference type="PANTHER" id="PTHR33376:SF7">
    <property type="entry name" value="C4-DICARBOXYLATE-BINDING PROTEIN DCTB"/>
    <property type="match status" value="1"/>
</dbReference>
<dbReference type="NCBIfam" id="NF037995">
    <property type="entry name" value="TRAP_S1"/>
    <property type="match status" value="1"/>
</dbReference>
<dbReference type="GO" id="GO:0055085">
    <property type="term" value="P:transmembrane transport"/>
    <property type="evidence" value="ECO:0007669"/>
    <property type="project" value="InterPro"/>
</dbReference>
<dbReference type="GO" id="GO:0030288">
    <property type="term" value="C:outer membrane-bounded periplasmic space"/>
    <property type="evidence" value="ECO:0007669"/>
    <property type="project" value="InterPro"/>
</dbReference>
<evidence type="ECO:0000256" key="4">
    <source>
        <dbReference type="SAM" id="MobiDB-lite"/>
    </source>
</evidence>
<dbReference type="NCBIfam" id="TIGR00787">
    <property type="entry name" value="dctP"/>
    <property type="match status" value="1"/>
</dbReference>
<sequence length="363" mass="40670">MLSLFLAACGGNSEGDSEGSGDSGETDTEQGSGDSGEEGASGQEYEEQTWRFITEETEGQVQYVYAQEFAKRISEKTDGAITIEPYEYGGLGSETDQVAALQDGAVEMAVMSPGFTGNMVKEGQIFALHFLFPESVEQTQEILNTSEALNTDLKAKYEEHGITPLAFWTEGATAWSSNDGLQEPSDFDGFKMRIQESPLMQESYKAYGASPQALSWSELYTALDRGTVDGQENPVFFIYDASFHEVQDTVTISNHNNYVAMTTVNTDWYNGLPEHVQKLIDETTQEMQDWIFKEQERQNSEYLEEMKNDTENPTEVIELTEEQRAEFKELALPVRDYYREEISTVNGEILDKLVEEIKAVTGE</sequence>
<keyword evidence="2" id="KW-0813">Transport</keyword>
<dbReference type="Proteomes" id="UP000480185">
    <property type="component" value="Unassembled WGS sequence"/>
</dbReference>
<evidence type="ECO:0000313" key="6">
    <source>
        <dbReference type="Proteomes" id="UP000480185"/>
    </source>
</evidence>
<dbReference type="Pfam" id="PF03480">
    <property type="entry name" value="DctP"/>
    <property type="match status" value="1"/>
</dbReference>
<feature type="compositionally biased region" description="Acidic residues" evidence="4">
    <location>
        <begin position="15"/>
        <end position="28"/>
    </location>
</feature>
<dbReference type="PANTHER" id="PTHR33376">
    <property type="match status" value="1"/>
</dbReference>
<name>A0A6G1X5U6_9BACI</name>
<dbReference type="PIRSF" id="PIRSF006470">
    <property type="entry name" value="DctB"/>
    <property type="match status" value="1"/>
</dbReference>
<dbReference type="RefSeq" id="WP_153728191.1">
    <property type="nucleotide sequence ID" value="NZ_WJNH01000004.1"/>
</dbReference>
<organism evidence="5 6">
    <name type="scientific">Salinibacillus xinjiangensis</name>
    <dbReference type="NCBI Taxonomy" id="1229268"/>
    <lineage>
        <taxon>Bacteria</taxon>
        <taxon>Bacillati</taxon>
        <taxon>Bacillota</taxon>
        <taxon>Bacilli</taxon>
        <taxon>Bacillales</taxon>
        <taxon>Bacillaceae</taxon>
        <taxon>Salinibacillus</taxon>
    </lineage>
</organism>